<dbReference type="PANTHER" id="PTHR47992">
    <property type="entry name" value="PROTEIN PHOSPHATASE"/>
    <property type="match status" value="1"/>
</dbReference>
<dbReference type="CDD" id="cd00143">
    <property type="entry name" value="PP2Cc"/>
    <property type="match status" value="1"/>
</dbReference>
<dbReference type="InterPro" id="IPR001932">
    <property type="entry name" value="PPM-type_phosphatase-like_dom"/>
</dbReference>
<comment type="caution">
    <text evidence="2">The sequence shown here is derived from an EMBL/GenBank/DDBJ whole genome shotgun (WGS) entry which is preliminary data.</text>
</comment>
<name>A0ABW0RNA0_9GAMM</name>
<dbReference type="InterPro" id="IPR015655">
    <property type="entry name" value="PP2C"/>
</dbReference>
<reference evidence="3" key="1">
    <citation type="journal article" date="2019" name="Int. J. Syst. Evol. Microbiol.">
        <title>The Global Catalogue of Microorganisms (GCM) 10K type strain sequencing project: providing services to taxonomists for standard genome sequencing and annotation.</title>
        <authorList>
            <consortium name="The Broad Institute Genomics Platform"/>
            <consortium name="The Broad Institute Genome Sequencing Center for Infectious Disease"/>
            <person name="Wu L."/>
            <person name="Ma J."/>
        </authorList>
    </citation>
    <scope>NUCLEOTIDE SEQUENCE [LARGE SCALE GENOMIC DNA]</scope>
    <source>
        <strain evidence="3">CGMCC 4.1799</strain>
    </source>
</reference>
<dbReference type="SUPFAM" id="SSF81606">
    <property type="entry name" value="PP2C-like"/>
    <property type="match status" value="1"/>
</dbReference>
<dbReference type="Pfam" id="PF13672">
    <property type="entry name" value="PP2C_2"/>
    <property type="match status" value="1"/>
</dbReference>
<dbReference type="RefSeq" id="WP_248160328.1">
    <property type="nucleotide sequence ID" value="NZ_JAKZAJ010000005.1"/>
</dbReference>
<dbReference type="Proteomes" id="UP001596055">
    <property type="component" value="Unassembled WGS sequence"/>
</dbReference>
<evidence type="ECO:0000259" key="1">
    <source>
        <dbReference type="PROSITE" id="PS51746"/>
    </source>
</evidence>
<keyword evidence="3" id="KW-1185">Reference proteome</keyword>
<dbReference type="GO" id="GO:0004722">
    <property type="term" value="F:protein serine/threonine phosphatase activity"/>
    <property type="evidence" value="ECO:0007669"/>
    <property type="project" value="UniProtKB-EC"/>
</dbReference>
<protein>
    <submittedName>
        <fullName evidence="2">PP2C family protein-serine/threonine phosphatase</fullName>
        <ecNumber evidence="2">3.1.3.16</ecNumber>
    </submittedName>
</protein>
<dbReference type="EC" id="3.1.3.16" evidence="2"/>
<dbReference type="EMBL" id="JBHSNL010000004">
    <property type="protein sequence ID" value="MFC5546011.1"/>
    <property type="molecule type" value="Genomic_DNA"/>
</dbReference>
<dbReference type="PROSITE" id="PS51746">
    <property type="entry name" value="PPM_2"/>
    <property type="match status" value="1"/>
</dbReference>
<sequence length="252" mass="26872">MIELDIAGLSHTGRVRRTNQDRIAWESSSSGEQALLVLADGMGGHQGGEVASNLAVNAAMEALTPCLSASVDPASPDFVRERLDAAFLLAAERVREGQISEPELAKMGSTLVVVWSIGATAFIAHVGDSRCYLIGADQLQCLTRDDTVVQNMIEDGSITEEEAPRVPFRNVLTRAIGASDDATPSFRTQILAPGDGLLLCSDGLPEAVPESEWLGLVDDRQDAQERVDALLDQSLDNGAGDNVSMILLMLKN</sequence>
<evidence type="ECO:0000313" key="2">
    <source>
        <dbReference type="EMBL" id="MFC5546011.1"/>
    </source>
</evidence>
<accession>A0ABW0RNA0</accession>
<dbReference type="Gene3D" id="3.60.40.10">
    <property type="entry name" value="PPM-type phosphatase domain"/>
    <property type="match status" value="1"/>
</dbReference>
<feature type="domain" description="PPM-type phosphatase" evidence="1">
    <location>
        <begin position="6"/>
        <end position="250"/>
    </location>
</feature>
<gene>
    <name evidence="2" type="ORF">ACFPQA_13165</name>
</gene>
<evidence type="ECO:0000313" key="3">
    <source>
        <dbReference type="Proteomes" id="UP001596055"/>
    </source>
</evidence>
<keyword evidence="2" id="KW-0378">Hydrolase</keyword>
<dbReference type="InterPro" id="IPR036457">
    <property type="entry name" value="PPM-type-like_dom_sf"/>
</dbReference>
<dbReference type="SMART" id="SM00331">
    <property type="entry name" value="PP2C_SIG"/>
    <property type="match status" value="1"/>
</dbReference>
<proteinExistence type="predicted"/>
<organism evidence="2 3">
    <name type="scientific">Marinobacter koreensis</name>
    <dbReference type="NCBI Taxonomy" id="335974"/>
    <lineage>
        <taxon>Bacteria</taxon>
        <taxon>Pseudomonadati</taxon>
        <taxon>Pseudomonadota</taxon>
        <taxon>Gammaproteobacteria</taxon>
        <taxon>Pseudomonadales</taxon>
        <taxon>Marinobacteraceae</taxon>
        <taxon>Marinobacter</taxon>
    </lineage>
</organism>
<dbReference type="SMART" id="SM00332">
    <property type="entry name" value="PP2Cc"/>
    <property type="match status" value="1"/>
</dbReference>